<reference evidence="12 13" key="1">
    <citation type="submission" date="2019-06" db="EMBL/GenBank/DDBJ databases">
        <title>YIM 131921 draft genome.</title>
        <authorList>
            <person name="Jiang L."/>
        </authorList>
    </citation>
    <scope>NUCLEOTIDE SEQUENCE [LARGE SCALE GENOMIC DNA]</scope>
    <source>
        <strain evidence="12 13">YIM 131921</strain>
    </source>
</reference>
<dbReference type="PANTHER" id="PTHR32196:SF32">
    <property type="entry name" value="XYLOSE TRANSPORT SYSTEM PERMEASE PROTEIN XYLH"/>
    <property type="match status" value="1"/>
</dbReference>
<dbReference type="CDD" id="cd06579">
    <property type="entry name" value="TM_PBP1_transp_AraH_like"/>
    <property type="match status" value="1"/>
</dbReference>
<feature type="transmembrane region" description="Helical" evidence="11">
    <location>
        <begin position="362"/>
        <end position="389"/>
    </location>
</feature>
<feature type="transmembrane region" description="Helical" evidence="11">
    <location>
        <begin position="230"/>
        <end position="251"/>
    </location>
</feature>
<evidence type="ECO:0000256" key="10">
    <source>
        <dbReference type="ARBA" id="ARBA00035686"/>
    </source>
</evidence>
<dbReference type="GO" id="GO:0005886">
    <property type="term" value="C:plasma membrane"/>
    <property type="evidence" value="ECO:0007669"/>
    <property type="project" value="UniProtKB-SubCell"/>
</dbReference>
<dbReference type="AlphaFoldDB" id="A0A5C4N1W1"/>
<evidence type="ECO:0000313" key="13">
    <source>
        <dbReference type="Proteomes" id="UP000305887"/>
    </source>
</evidence>
<protein>
    <recommendedName>
        <fullName evidence="10">Xylose transport system permease protein XylH</fullName>
    </recommendedName>
</protein>
<evidence type="ECO:0000256" key="4">
    <source>
        <dbReference type="ARBA" id="ARBA00022519"/>
    </source>
</evidence>
<feature type="transmembrane region" description="Helical" evidence="11">
    <location>
        <begin position="55"/>
        <end position="76"/>
    </location>
</feature>
<feature type="transmembrane region" description="Helical" evidence="11">
    <location>
        <begin position="139"/>
        <end position="158"/>
    </location>
</feature>
<gene>
    <name evidence="12" type="ORF">FHG66_07615</name>
</gene>
<dbReference type="EMBL" id="VDFU01000006">
    <property type="protein sequence ID" value="TNC50829.1"/>
    <property type="molecule type" value="Genomic_DNA"/>
</dbReference>
<feature type="transmembrane region" description="Helical" evidence="11">
    <location>
        <begin position="409"/>
        <end position="425"/>
    </location>
</feature>
<keyword evidence="13" id="KW-1185">Reference proteome</keyword>
<feature type="transmembrane region" description="Helical" evidence="11">
    <location>
        <begin position="191"/>
        <end position="209"/>
    </location>
</feature>
<evidence type="ECO:0000256" key="7">
    <source>
        <dbReference type="ARBA" id="ARBA00022989"/>
    </source>
</evidence>
<keyword evidence="8 11" id="KW-0472">Membrane</keyword>
<dbReference type="Pfam" id="PF02653">
    <property type="entry name" value="BPD_transp_2"/>
    <property type="match status" value="1"/>
</dbReference>
<keyword evidence="2" id="KW-0813">Transport</keyword>
<organism evidence="12 13">
    <name type="scientific">Rubellimicrobium rubrum</name>
    <dbReference type="NCBI Taxonomy" id="2585369"/>
    <lineage>
        <taxon>Bacteria</taxon>
        <taxon>Pseudomonadati</taxon>
        <taxon>Pseudomonadota</taxon>
        <taxon>Alphaproteobacteria</taxon>
        <taxon>Rhodobacterales</taxon>
        <taxon>Roseobacteraceae</taxon>
        <taxon>Rubellimicrobium</taxon>
    </lineage>
</organism>
<evidence type="ECO:0000256" key="1">
    <source>
        <dbReference type="ARBA" id="ARBA00004651"/>
    </source>
</evidence>
<proteinExistence type="predicted"/>
<comment type="caution">
    <text evidence="12">The sequence shown here is derived from an EMBL/GenBank/DDBJ whole genome shotgun (WGS) entry which is preliminary data.</text>
</comment>
<evidence type="ECO:0000256" key="11">
    <source>
        <dbReference type="SAM" id="Phobius"/>
    </source>
</evidence>
<evidence type="ECO:0000256" key="8">
    <source>
        <dbReference type="ARBA" id="ARBA00023136"/>
    </source>
</evidence>
<dbReference type="GO" id="GO:0022857">
    <property type="term" value="F:transmembrane transporter activity"/>
    <property type="evidence" value="ECO:0007669"/>
    <property type="project" value="InterPro"/>
</dbReference>
<evidence type="ECO:0000256" key="9">
    <source>
        <dbReference type="ARBA" id="ARBA00035611"/>
    </source>
</evidence>
<name>A0A5C4N1W1_9RHOB</name>
<keyword evidence="7 11" id="KW-1133">Transmembrane helix</keyword>
<feature type="transmembrane region" description="Helical" evidence="11">
    <location>
        <begin position="27"/>
        <end position="49"/>
    </location>
</feature>
<keyword evidence="5" id="KW-0762">Sugar transport</keyword>
<keyword evidence="4" id="KW-0997">Cell inner membrane</keyword>
<dbReference type="InterPro" id="IPR001851">
    <property type="entry name" value="ABC_transp_permease"/>
</dbReference>
<evidence type="ECO:0000256" key="6">
    <source>
        <dbReference type="ARBA" id="ARBA00022692"/>
    </source>
</evidence>
<keyword evidence="6 11" id="KW-0812">Transmembrane</keyword>
<dbReference type="RefSeq" id="WP_139076150.1">
    <property type="nucleotide sequence ID" value="NZ_VDFU01000006.1"/>
</dbReference>
<dbReference type="OrthoDB" id="192433at2"/>
<accession>A0A5C4N1W1</accession>
<comment type="subcellular location">
    <subcellularLocation>
        <location evidence="1">Cell membrane</location>
        <topology evidence="1">Multi-pass membrane protein</topology>
    </subcellularLocation>
</comment>
<feature type="transmembrane region" description="Helical" evidence="11">
    <location>
        <begin position="112"/>
        <end position="132"/>
    </location>
</feature>
<sequence>MSDVAGTGAGTTPKRSLMAQLEIDTRLLGMLGAFALLCLVFTVVTGGTFLSARNIFNITIQTVSVALMATGMVFVIVTRHIDLSVGSVLAMCSAVMAVVQTQWLPQGLGLPLGHWLIAPAAILAGLAVGTAIGAFHGYLAGYQGIPSFIVTLGGLLIWRNVSWYTTGGQTVAPLDRTLLMFGGSEGTLGPTWSWVIAILACVVAVAAIWSARAGKARHGFPVKPVWAEAAMTAILLAAVLGFTAILNSYLIPSAKLERMFEARGETMPEGFTLGHGLPISVLILIVVAVAMTVIARKTRLGRYIFATGGNPDAAELSGINTRWLTVKVFALMGFLCGLSALVAQARLQSHANDIGTLDELRVIAAAVIGGTALAGGIGTIYGAILGALIMQSLQSGMGMVGVDTPFQNIVVGAVLVIAVWIDIIYRKRSGAMK</sequence>
<evidence type="ECO:0000313" key="12">
    <source>
        <dbReference type="EMBL" id="TNC50829.1"/>
    </source>
</evidence>
<feature type="transmembrane region" description="Helical" evidence="11">
    <location>
        <begin position="83"/>
        <end position="100"/>
    </location>
</feature>
<evidence type="ECO:0000256" key="2">
    <source>
        <dbReference type="ARBA" id="ARBA00022448"/>
    </source>
</evidence>
<feature type="transmembrane region" description="Helical" evidence="11">
    <location>
        <begin position="271"/>
        <end position="295"/>
    </location>
</feature>
<dbReference type="Proteomes" id="UP000305887">
    <property type="component" value="Unassembled WGS sequence"/>
</dbReference>
<keyword evidence="3" id="KW-1003">Cell membrane</keyword>
<evidence type="ECO:0000256" key="3">
    <source>
        <dbReference type="ARBA" id="ARBA00022475"/>
    </source>
</evidence>
<dbReference type="PANTHER" id="PTHR32196">
    <property type="entry name" value="ABC TRANSPORTER PERMEASE PROTEIN YPHD-RELATED-RELATED"/>
    <property type="match status" value="1"/>
</dbReference>
<evidence type="ECO:0000256" key="5">
    <source>
        <dbReference type="ARBA" id="ARBA00022597"/>
    </source>
</evidence>
<comment type="function">
    <text evidence="9">Part of the binding-protein-dependent transport system for D-xylose. Probably responsible for the translocation of the substrate across the membrane.</text>
</comment>